<evidence type="ECO:0008006" key="3">
    <source>
        <dbReference type="Google" id="ProtNLM"/>
    </source>
</evidence>
<sequence>MSLVYGANFMRDGAVQEWCRTFKDGRTDAHDEGRQERKTVTCEDLVQAEERSKKSAFRTNVDLQDAMETYLSRLVATFYEEGIREFVHWYGKYLILNVTVSKSSRDCI</sequence>
<comment type="caution">
    <text evidence="1">The sequence shown here is derived from an EMBL/GenBank/DDBJ whole genome shotgun (WGS) entry which is preliminary data.</text>
</comment>
<gene>
    <name evidence="1" type="ORF">AVEN_29516_1</name>
</gene>
<protein>
    <recommendedName>
        <fullName evidence="3">Mos1 transposase HTH domain-containing protein</fullName>
    </recommendedName>
</protein>
<accession>A0A4Y2RZ90</accession>
<proteinExistence type="predicted"/>
<organism evidence="1 2">
    <name type="scientific">Araneus ventricosus</name>
    <name type="common">Orbweaver spider</name>
    <name type="synonym">Epeira ventricosa</name>
    <dbReference type="NCBI Taxonomy" id="182803"/>
    <lineage>
        <taxon>Eukaryota</taxon>
        <taxon>Metazoa</taxon>
        <taxon>Ecdysozoa</taxon>
        <taxon>Arthropoda</taxon>
        <taxon>Chelicerata</taxon>
        <taxon>Arachnida</taxon>
        <taxon>Araneae</taxon>
        <taxon>Araneomorphae</taxon>
        <taxon>Entelegynae</taxon>
        <taxon>Araneoidea</taxon>
        <taxon>Araneidae</taxon>
        <taxon>Araneus</taxon>
    </lineage>
</organism>
<dbReference type="AlphaFoldDB" id="A0A4Y2RZ90"/>
<dbReference type="Proteomes" id="UP000499080">
    <property type="component" value="Unassembled WGS sequence"/>
</dbReference>
<evidence type="ECO:0000313" key="2">
    <source>
        <dbReference type="Proteomes" id="UP000499080"/>
    </source>
</evidence>
<name>A0A4Y2RZ90_ARAVE</name>
<keyword evidence="2" id="KW-1185">Reference proteome</keyword>
<reference evidence="1 2" key="1">
    <citation type="journal article" date="2019" name="Sci. Rep.">
        <title>Orb-weaving spider Araneus ventricosus genome elucidates the spidroin gene catalogue.</title>
        <authorList>
            <person name="Kono N."/>
            <person name="Nakamura H."/>
            <person name="Ohtoshi R."/>
            <person name="Moran D.A.P."/>
            <person name="Shinohara A."/>
            <person name="Yoshida Y."/>
            <person name="Fujiwara M."/>
            <person name="Mori M."/>
            <person name="Tomita M."/>
            <person name="Arakawa K."/>
        </authorList>
    </citation>
    <scope>NUCLEOTIDE SEQUENCE [LARGE SCALE GENOMIC DNA]</scope>
</reference>
<evidence type="ECO:0000313" key="1">
    <source>
        <dbReference type="EMBL" id="GBN80666.1"/>
    </source>
</evidence>
<dbReference type="EMBL" id="BGPR01018985">
    <property type="protein sequence ID" value="GBN80666.1"/>
    <property type="molecule type" value="Genomic_DNA"/>
</dbReference>